<feature type="transmembrane region" description="Helical" evidence="9">
    <location>
        <begin position="111"/>
        <end position="130"/>
    </location>
</feature>
<dbReference type="AlphaFoldDB" id="A0A1L9R958"/>
<comment type="function">
    <text evidence="1">Involved in the import of GDP-mannose from the cytoplasm into the Golgi lumen.</text>
</comment>
<dbReference type="VEuPathDB" id="FungiDB:ASPWEDRAFT_141692"/>
<name>A0A1L9R958_ASPWE</name>
<dbReference type="Pfam" id="PF03151">
    <property type="entry name" value="TPT"/>
    <property type="match status" value="1"/>
</dbReference>
<evidence type="ECO:0000256" key="7">
    <source>
        <dbReference type="ARBA" id="ARBA00022989"/>
    </source>
</evidence>
<keyword evidence="8 9" id="KW-0472">Membrane</keyword>
<evidence type="ECO:0000313" key="11">
    <source>
        <dbReference type="EMBL" id="OJJ31450.1"/>
    </source>
</evidence>
<feature type="transmembrane region" description="Helical" evidence="9">
    <location>
        <begin position="298"/>
        <end position="316"/>
    </location>
</feature>
<keyword evidence="6" id="KW-0256">Endoplasmic reticulum</keyword>
<sequence>MASDISYEKEKLLPPSIEREKDLEIGEEPSLSPAPPSHQNPSTYLYLWIVLNILATVSIVPVNKSILSNSPFSSCQLSFVAYHFTITGFILSFAGRFAIAKFNPIEPPILSILPLSLVMCANVVLMNLSLAYSSIVSYQIIRILLVPLTALINFVFYGSKLPLNATLALIPACAGVGLVSVSNLQSKKPDDLSSLSPNTESSSYLGIIFALSGVVCSSLYTVWVAHYNSSLQISSMQLLYKQIPPSALLLGLLSLFTDKFPIWSTVTTHQWGLLLLSGGCACLINLTSVFVIRQAGPVSSAVVGHLKTCLIVGIGWMGSPNDVKNESILGILLAVLGIIFYSNAVQHKVSR</sequence>
<feature type="transmembrane region" description="Helical" evidence="9">
    <location>
        <begin position="269"/>
        <end position="291"/>
    </location>
</feature>
<dbReference type="RefSeq" id="XP_040685127.1">
    <property type="nucleotide sequence ID" value="XM_040829426.1"/>
</dbReference>
<comment type="similarity">
    <text evidence="3">Belongs to the TPT transporter family. SLC35D subfamily.</text>
</comment>
<comment type="subunit">
    <text evidence="4">Homooligomer.</text>
</comment>
<dbReference type="Proteomes" id="UP000184383">
    <property type="component" value="Unassembled WGS sequence"/>
</dbReference>
<keyword evidence="7 9" id="KW-1133">Transmembrane helix</keyword>
<protein>
    <recommendedName>
        <fullName evidence="10">Sugar phosphate transporter domain-containing protein</fullName>
    </recommendedName>
</protein>
<keyword evidence="5 9" id="KW-0812">Transmembrane</keyword>
<dbReference type="OrthoDB" id="5547497at2759"/>
<evidence type="ECO:0000313" key="12">
    <source>
        <dbReference type="Proteomes" id="UP000184383"/>
    </source>
</evidence>
<evidence type="ECO:0000256" key="5">
    <source>
        <dbReference type="ARBA" id="ARBA00022692"/>
    </source>
</evidence>
<accession>A0A1L9R958</accession>
<evidence type="ECO:0000256" key="6">
    <source>
        <dbReference type="ARBA" id="ARBA00022824"/>
    </source>
</evidence>
<comment type="subcellular location">
    <subcellularLocation>
        <location evidence="2">Endoplasmic reticulum membrane</location>
        <topology evidence="2">Multi-pass membrane protein</topology>
    </subcellularLocation>
</comment>
<evidence type="ECO:0000256" key="4">
    <source>
        <dbReference type="ARBA" id="ARBA00011182"/>
    </source>
</evidence>
<keyword evidence="12" id="KW-1185">Reference proteome</keyword>
<evidence type="ECO:0000256" key="8">
    <source>
        <dbReference type="ARBA" id="ARBA00023136"/>
    </source>
</evidence>
<evidence type="ECO:0000256" key="1">
    <source>
        <dbReference type="ARBA" id="ARBA00003420"/>
    </source>
</evidence>
<dbReference type="EMBL" id="KV878216">
    <property type="protein sequence ID" value="OJJ31450.1"/>
    <property type="molecule type" value="Genomic_DNA"/>
</dbReference>
<feature type="transmembrane region" description="Helical" evidence="9">
    <location>
        <begin position="328"/>
        <end position="345"/>
    </location>
</feature>
<feature type="domain" description="Sugar phosphate transporter" evidence="10">
    <location>
        <begin position="43"/>
        <end position="342"/>
    </location>
</feature>
<evidence type="ECO:0000256" key="3">
    <source>
        <dbReference type="ARBA" id="ARBA00010425"/>
    </source>
</evidence>
<proteinExistence type="inferred from homology"/>
<evidence type="ECO:0000256" key="9">
    <source>
        <dbReference type="SAM" id="Phobius"/>
    </source>
</evidence>
<feature type="transmembrane region" description="Helical" evidence="9">
    <location>
        <begin position="80"/>
        <end position="99"/>
    </location>
</feature>
<dbReference type="GO" id="GO:0005789">
    <property type="term" value="C:endoplasmic reticulum membrane"/>
    <property type="evidence" value="ECO:0007669"/>
    <property type="project" value="UniProtKB-SubCell"/>
</dbReference>
<reference evidence="12" key="1">
    <citation type="journal article" date="2017" name="Genome Biol.">
        <title>Comparative genomics reveals high biological diversity and specific adaptations in the industrially and medically important fungal genus Aspergillus.</title>
        <authorList>
            <person name="de Vries R.P."/>
            <person name="Riley R."/>
            <person name="Wiebenga A."/>
            <person name="Aguilar-Osorio G."/>
            <person name="Amillis S."/>
            <person name="Uchima C.A."/>
            <person name="Anderluh G."/>
            <person name="Asadollahi M."/>
            <person name="Askin M."/>
            <person name="Barry K."/>
            <person name="Battaglia E."/>
            <person name="Bayram O."/>
            <person name="Benocci T."/>
            <person name="Braus-Stromeyer S.A."/>
            <person name="Caldana C."/>
            <person name="Canovas D."/>
            <person name="Cerqueira G.C."/>
            <person name="Chen F."/>
            <person name="Chen W."/>
            <person name="Choi C."/>
            <person name="Clum A."/>
            <person name="Dos Santos R.A."/>
            <person name="Damasio A.R."/>
            <person name="Diallinas G."/>
            <person name="Emri T."/>
            <person name="Fekete E."/>
            <person name="Flipphi M."/>
            <person name="Freyberg S."/>
            <person name="Gallo A."/>
            <person name="Gournas C."/>
            <person name="Habgood R."/>
            <person name="Hainaut M."/>
            <person name="Harispe M.L."/>
            <person name="Henrissat B."/>
            <person name="Hilden K.S."/>
            <person name="Hope R."/>
            <person name="Hossain A."/>
            <person name="Karabika E."/>
            <person name="Karaffa L."/>
            <person name="Karanyi Z."/>
            <person name="Krasevec N."/>
            <person name="Kuo A."/>
            <person name="Kusch H."/>
            <person name="LaButti K."/>
            <person name="Lagendijk E.L."/>
            <person name="Lapidus A."/>
            <person name="Levasseur A."/>
            <person name="Lindquist E."/>
            <person name="Lipzen A."/>
            <person name="Logrieco A.F."/>
            <person name="MacCabe A."/>
            <person name="Maekelae M.R."/>
            <person name="Malavazi I."/>
            <person name="Melin P."/>
            <person name="Meyer V."/>
            <person name="Mielnichuk N."/>
            <person name="Miskei M."/>
            <person name="Molnar A.P."/>
            <person name="Mule G."/>
            <person name="Ngan C.Y."/>
            <person name="Orejas M."/>
            <person name="Orosz E."/>
            <person name="Ouedraogo J.P."/>
            <person name="Overkamp K.M."/>
            <person name="Park H.-S."/>
            <person name="Perrone G."/>
            <person name="Piumi F."/>
            <person name="Punt P.J."/>
            <person name="Ram A.F."/>
            <person name="Ramon A."/>
            <person name="Rauscher S."/>
            <person name="Record E."/>
            <person name="Riano-Pachon D.M."/>
            <person name="Robert V."/>
            <person name="Roehrig J."/>
            <person name="Ruller R."/>
            <person name="Salamov A."/>
            <person name="Salih N.S."/>
            <person name="Samson R.A."/>
            <person name="Sandor E."/>
            <person name="Sanguinetti M."/>
            <person name="Schuetze T."/>
            <person name="Sepcic K."/>
            <person name="Shelest E."/>
            <person name="Sherlock G."/>
            <person name="Sophianopoulou V."/>
            <person name="Squina F.M."/>
            <person name="Sun H."/>
            <person name="Susca A."/>
            <person name="Todd R.B."/>
            <person name="Tsang A."/>
            <person name="Unkles S.E."/>
            <person name="van de Wiele N."/>
            <person name="van Rossen-Uffink D."/>
            <person name="Oliveira J.V."/>
            <person name="Vesth T.C."/>
            <person name="Visser J."/>
            <person name="Yu J.-H."/>
            <person name="Zhou M."/>
            <person name="Andersen M.R."/>
            <person name="Archer D.B."/>
            <person name="Baker S.E."/>
            <person name="Benoit I."/>
            <person name="Brakhage A.A."/>
            <person name="Braus G.H."/>
            <person name="Fischer R."/>
            <person name="Frisvad J.C."/>
            <person name="Goldman G.H."/>
            <person name="Houbraken J."/>
            <person name="Oakley B."/>
            <person name="Pocsi I."/>
            <person name="Scazzocchio C."/>
            <person name="Seiboth B."/>
            <person name="vanKuyk P.A."/>
            <person name="Wortman J."/>
            <person name="Dyer P.S."/>
            <person name="Grigoriev I.V."/>
        </authorList>
    </citation>
    <scope>NUCLEOTIDE SEQUENCE [LARGE SCALE GENOMIC DNA]</scope>
    <source>
        <strain evidence="12">DTO 134E9</strain>
    </source>
</reference>
<dbReference type="InterPro" id="IPR050186">
    <property type="entry name" value="TPT_transporter"/>
</dbReference>
<dbReference type="PANTHER" id="PTHR11132">
    <property type="entry name" value="SOLUTE CARRIER FAMILY 35"/>
    <property type="match status" value="1"/>
</dbReference>
<dbReference type="InterPro" id="IPR004853">
    <property type="entry name" value="Sugar_P_trans_dom"/>
</dbReference>
<evidence type="ECO:0000256" key="2">
    <source>
        <dbReference type="ARBA" id="ARBA00004477"/>
    </source>
</evidence>
<feature type="transmembrane region" description="Helical" evidence="9">
    <location>
        <begin position="163"/>
        <end position="184"/>
    </location>
</feature>
<evidence type="ECO:0000259" key="10">
    <source>
        <dbReference type="Pfam" id="PF03151"/>
    </source>
</evidence>
<feature type="transmembrane region" description="Helical" evidence="9">
    <location>
        <begin position="204"/>
        <end position="226"/>
    </location>
</feature>
<gene>
    <name evidence="11" type="ORF">ASPWEDRAFT_141692</name>
</gene>
<feature type="transmembrane region" description="Helical" evidence="9">
    <location>
        <begin position="136"/>
        <end position="156"/>
    </location>
</feature>
<dbReference type="GeneID" id="63745274"/>
<feature type="transmembrane region" description="Helical" evidence="9">
    <location>
        <begin position="43"/>
        <end position="60"/>
    </location>
</feature>
<organism evidence="11 12">
    <name type="scientific">Aspergillus wentii DTO 134E9</name>
    <dbReference type="NCBI Taxonomy" id="1073089"/>
    <lineage>
        <taxon>Eukaryota</taxon>
        <taxon>Fungi</taxon>
        <taxon>Dikarya</taxon>
        <taxon>Ascomycota</taxon>
        <taxon>Pezizomycotina</taxon>
        <taxon>Eurotiomycetes</taxon>
        <taxon>Eurotiomycetidae</taxon>
        <taxon>Eurotiales</taxon>
        <taxon>Aspergillaceae</taxon>
        <taxon>Aspergillus</taxon>
        <taxon>Aspergillus subgen. Cremei</taxon>
    </lineage>
</organism>